<dbReference type="PANTHER" id="PTHR12606">
    <property type="entry name" value="SENTRIN/SUMO-SPECIFIC PROTEASE"/>
    <property type="match status" value="1"/>
</dbReference>
<dbReference type="PANTHER" id="PTHR12606:SF157">
    <property type="entry name" value="OS06G0122600 PROTEIN"/>
    <property type="match status" value="1"/>
</dbReference>
<sequence length="348" mass="39163">MTGCIAILEVRLFDYWTGIPSRAYASSDGRARIHAWRKNDVVKIVVGSDEECSEGKEGGRTNGGDDVIMEMLGKVIAELGGIKESLQARVEKDNKIENTLETLKEESKKVVDQVSGLSANMMFMKKALRVIDAKFAIGLEEEEVMMEKRDFEQSNREYEANIVDEALKEDVILLKEEKVGVAGKKRKEKRNGAATSKDQLVQGLLDGARIAEYWRFNFKPYGRVTDWKLIFIPINDTGSHWYMCVLDFDCGEAKILDSLPTTRGNSARVAAVKKLIKTLGECFHDEKFVQVFGSPSRPLTDLKVVVAKVKHQANGDDCGIFCIKWMQLWHSKRVEDVVEYWGLGSNAL</sequence>
<organism evidence="6 7">
    <name type="scientific">Hibiscus sabdariffa</name>
    <name type="common">roselle</name>
    <dbReference type="NCBI Taxonomy" id="183260"/>
    <lineage>
        <taxon>Eukaryota</taxon>
        <taxon>Viridiplantae</taxon>
        <taxon>Streptophyta</taxon>
        <taxon>Embryophyta</taxon>
        <taxon>Tracheophyta</taxon>
        <taxon>Spermatophyta</taxon>
        <taxon>Magnoliopsida</taxon>
        <taxon>eudicotyledons</taxon>
        <taxon>Gunneridae</taxon>
        <taxon>Pentapetalae</taxon>
        <taxon>rosids</taxon>
        <taxon>malvids</taxon>
        <taxon>Malvales</taxon>
        <taxon>Malvaceae</taxon>
        <taxon>Malvoideae</taxon>
        <taxon>Hibiscus</taxon>
    </lineage>
</organism>
<evidence type="ECO:0000256" key="3">
    <source>
        <dbReference type="ARBA" id="ARBA00022801"/>
    </source>
</evidence>
<keyword evidence="4" id="KW-0788">Thiol protease</keyword>
<evidence type="ECO:0000256" key="4">
    <source>
        <dbReference type="ARBA" id="ARBA00022807"/>
    </source>
</evidence>
<evidence type="ECO:0000313" key="6">
    <source>
        <dbReference type="EMBL" id="KAK9037036.1"/>
    </source>
</evidence>
<keyword evidence="7" id="KW-1185">Reference proteome</keyword>
<proteinExistence type="inferred from homology"/>
<gene>
    <name evidence="6" type="ORF">V6N11_021958</name>
</gene>
<evidence type="ECO:0000313" key="7">
    <source>
        <dbReference type="Proteomes" id="UP001396334"/>
    </source>
</evidence>
<dbReference type="SUPFAM" id="SSF54001">
    <property type="entry name" value="Cysteine proteinases"/>
    <property type="match status" value="1"/>
</dbReference>
<keyword evidence="3" id="KW-0378">Hydrolase</keyword>
<protein>
    <recommendedName>
        <fullName evidence="5">Ubiquitin-like protease family profile domain-containing protein</fullName>
    </recommendedName>
</protein>
<evidence type="ECO:0000256" key="1">
    <source>
        <dbReference type="ARBA" id="ARBA00005234"/>
    </source>
</evidence>
<comment type="similarity">
    <text evidence="1">Belongs to the peptidase C48 family.</text>
</comment>
<feature type="domain" description="Ubiquitin-like protease family profile" evidence="5">
    <location>
        <begin position="144"/>
        <end position="329"/>
    </location>
</feature>
<comment type="caution">
    <text evidence="6">The sequence shown here is derived from an EMBL/GenBank/DDBJ whole genome shotgun (WGS) entry which is preliminary data.</text>
</comment>
<name>A0ABR2THQ9_9ROSI</name>
<dbReference type="InterPro" id="IPR003653">
    <property type="entry name" value="Peptidase_C48_C"/>
</dbReference>
<evidence type="ECO:0000256" key="2">
    <source>
        <dbReference type="ARBA" id="ARBA00022670"/>
    </source>
</evidence>
<dbReference type="Pfam" id="PF02902">
    <property type="entry name" value="Peptidase_C48"/>
    <property type="match status" value="1"/>
</dbReference>
<dbReference type="InterPro" id="IPR038765">
    <property type="entry name" value="Papain-like_cys_pep_sf"/>
</dbReference>
<dbReference type="Proteomes" id="UP001396334">
    <property type="component" value="Unassembled WGS sequence"/>
</dbReference>
<dbReference type="PROSITE" id="PS50600">
    <property type="entry name" value="ULP_PROTEASE"/>
    <property type="match status" value="1"/>
</dbReference>
<accession>A0ABR2THQ9</accession>
<dbReference type="EMBL" id="JBBPBN010000005">
    <property type="protein sequence ID" value="KAK9037036.1"/>
    <property type="molecule type" value="Genomic_DNA"/>
</dbReference>
<reference evidence="6 7" key="1">
    <citation type="journal article" date="2024" name="G3 (Bethesda)">
        <title>Genome assembly of Hibiscus sabdariffa L. provides insights into metabolisms of medicinal natural products.</title>
        <authorList>
            <person name="Kim T."/>
        </authorList>
    </citation>
    <scope>NUCLEOTIDE SEQUENCE [LARGE SCALE GENOMIC DNA]</scope>
    <source>
        <strain evidence="6">TK-2024</strain>
        <tissue evidence="6">Old leaves</tissue>
    </source>
</reference>
<keyword evidence="2" id="KW-0645">Protease</keyword>
<evidence type="ECO:0000259" key="5">
    <source>
        <dbReference type="PROSITE" id="PS50600"/>
    </source>
</evidence>
<dbReference type="Gene3D" id="3.40.395.10">
    <property type="entry name" value="Adenoviral Proteinase, Chain A"/>
    <property type="match status" value="1"/>
</dbReference>